<evidence type="ECO:0000313" key="4">
    <source>
        <dbReference type="EMBL" id="MCH5600551.1"/>
    </source>
</evidence>
<name>A0ABS9SQL5_9BACT</name>
<protein>
    <submittedName>
        <fullName evidence="4">Response regulator</fullName>
    </submittedName>
</protein>
<feature type="domain" description="Response regulatory" evidence="3">
    <location>
        <begin position="4"/>
        <end position="117"/>
    </location>
</feature>
<proteinExistence type="predicted"/>
<dbReference type="EMBL" id="JAKWBL010000004">
    <property type="protein sequence ID" value="MCH5600551.1"/>
    <property type="molecule type" value="Genomic_DNA"/>
</dbReference>
<dbReference type="InterPro" id="IPR011006">
    <property type="entry name" value="CheY-like_superfamily"/>
</dbReference>
<reference evidence="4 5" key="1">
    <citation type="submission" date="2022-02" db="EMBL/GenBank/DDBJ databases">
        <authorList>
            <person name="Min J."/>
        </authorList>
    </citation>
    <scope>NUCLEOTIDE SEQUENCE [LARGE SCALE GENOMIC DNA]</scope>
    <source>
        <strain evidence="4 5">GR10-1</strain>
    </source>
</reference>
<dbReference type="InterPro" id="IPR001789">
    <property type="entry name" value="Sig_transdc_resp-reg_receiver"/>
</dbReference>
<gene>
    <name evidence="4" type="ORF">MKP09_22855</name>
</gene>
<dbReference type="RefSeq" id="WP_240832819.1">
    <property type="nucleotide sequence ID" value="NZ_JAKWBL010000004.1"/>
</dbReference>
<feature type="modified residue" description="4-aspartylphosphate" evidence="2">
    <location>
        <position position="56"/>
    </location>
</feature>
<dbReference type="PANTHER" id="PTHR44591:SF3">
    <property type="entry name" value="RESPONSE REGULATORY DOMAIN-CONTAINING PROTEIN"/>
    <property type="match status" value="1"/>
</dbReference>
<dbReference type="SUPFAM" id="SSF52172">
    <property type="entry name" value="CheY-like"/>
    <property type="match status" value="1"/>
</dbReference>
<dbReference type="Gene3D" id="3.40.50.2300">
    <property type="match status" value="1"/>
</dbReference>
<dbReference type="PANTHER" id="PTHR44591">
    <property type="entry name" value="STRESS RESPONSE REGULATOR PROTEIN 1"/>
    <property type="match status" value="1"/>
</dbReference>
<dbReference type="SMART" id="SM00448">
    <property type="entry name" value="REC"/>
    <property type="match status" value="1"/>
</dbReference>
<dbReference type="PROSITE" id="PS50110">
    <property type="entry name" value="RESPONSE_REGULATORY"/>
    <property type="match status" value="1"/>
</dbReference>
<evidence type="ECO:0000259" key="3">
    <source>
        <dbReference type="PROSITE" id="PS50110"/>
    </source>
</evidence>
<sequence>MKTTAILIDDERKALVTLRNKLQRFWPEVTIIAETQLPEEAIDLLTNKKIELVFLDIAMPQLSGFDVLSKIDTPDFEIIFVTAFDNYALEAINHCAIGYLVKPVDNADLKATVEKALYNISQKMHCKKTKPLLKI</sequence>
<evidence type="ECO:0000256" key="1">
    <source>
        <dbReference type="ARBA" id="ARBA00022553"/>
    </source>
</evidence>
<evidence type="ECO:0000256" key="2">
    <source>
        <dbReference type="PROSITE-ProRule" id="PRU00169"/>
    </source>
</evidence>
<dbReference type="Pfam" id="PF00072">
    <property type="entry name" value="Response_reg"/>
    <property type="match status" value="1"/>
</dbReference>
<dbReference type="InterPro" id="IPR050595">
    <property type="entry name" value="Bact_response_regulator"/>
</dbReference>
<dbReference type="Proteomes" id="UP001202248">
    <property type="component" value="Unassembled WGS sequence"/>
</dbReference>
<evidence type="ECO:0000313" key="5">
    <source>
        <dbReference type="Proteomes" id="UP001202248"/>
    </source>
</evidence>
<comment type="caution">
    <text evidence="4">The sequence shown here is derived from an EMBL/GenBank/DDBJ whole genome shotgun (WGS) entry which is preliminary data.</text>
</comment>
<keyword evidence="1 2" id="KW-0597">Phosphoprotein</keyword>
<accession>A0ABS9SQL5</accession>
<keyword evidence="5" id="KW-1185">Reference proteome</keyword>
<organism evidence="4 5">
    <name type="scientific">Niabella ginsengisoli</name>
    <dbReference type="NCBI Taxonomy" id="522298"/>
    <lineage>
        <taxon>Bacteria</taxon>
        <taxon>Pseudomonadati</taxon>
        <taxon>Bacteroidota</taxon>
        <taxon>Chitinophagia</taxon>
        <taxon>Chitinophagales</taxon>
        <taxon>Chitinophagaceae</taxon>
        <taxon>Niabella</taxon>
    </lineage>
</organism>